<feature type="region of interest" description="Disordered" evidence="1">
    <location>
        <begin position="284"/>
        <end position="328"/>
    </location>
</feature>
<dbReference type="Proteomes" id="UP000515152">
    <property type="component" value="Chromosome 2"/>
</dbReference>
<dbReference type="PANTHER" id="PTHR46530:SF1">
    <property type="entry name" value="PROTEIN MONO-ADP-RIBOSYLTRANSFERASE PARP4"/>
    <property type="match status" value="1"/>
</dbReference>
<accession>A0A8M1KPG4</accession>
<dbReference type="InterPro" id="IPR058904">
    <property type="entry name" value="PARP4_MVP-ID"/>
</dbReference>
<protein>
    <submittedName>
        <fullName evidence="4">Protein mono-ADP-ribosyltransferase PARP4-like</fullName>
    </submittedName>
</protein>
<dbReference type="InterPro" id="IPR031273">
    <property type="entry name" value="PARP4"/>
</dbReference>
<gene>
    <name evidence="4" type="primary">LOC105909361</name>
</gene>
<dbReference type="AlphaFoldDB" id="A0A8M1KPG4"/>
<keyword evidence="3" id="KW-1185">Reference proteome</keyword>
<evidence type="ECO:0000313" key="4">
    <source>
        <dbReference type="RefSeq" id="XP_042565772.1"/>
    </source>
</evidence>
<evidence type="ECO:0000256" key="1">
    <source>
        <dbReference type="SAM" id="MobiDB-lite"/>
    </source>
</evidence>
<feature type="compositionally biased region" description="Low complexity" evidence="1">
    <location>
        <begin position="284"/>
        <end position="299"/>
    </location>
</feature>
<sequence>MPPPPPPKSSLHLSAPPPRPQTSLHLSAAPPQECDYAGFSGNSSLDCLSAPSDIISAPSPPPSPPPLVYVAATPAVARKSRKAPVPKKAFHDLMEECSHSRSMAEDGAPLSMIHHVIEHEKKAKKGMPRKGGGLGETWERLACLQSPALDECNYRSMALPGCSTDDSLVDSIFGFLGAPCVESEEVYDDFSSMFVPEDPSLERCAPLLEESSVWKMAGKSLVLGHGSPVANSVSGAASTLAPAPTVTPAPTLVPVCAPFPPLAIAHASPRTLSHTLPIIGSARASPPGCAPASDSAPAGAPAPPPSATFSGPTPDPPPPDVFRARRSSGFGFGGAKHGLFQHGLFSMPPPPPPKSSRHRSTPFLGFLRSSHSRHAAPPPRPQTSLHLSAAPPQECDYAGFSGNSSLDCLSAPSDIISAPSPPPSPPPLVYVAATPAVARKSRKAPVPKKAFHDLMEECSHSRSMAEDGAPLSMIHHVIEHEKKAKKGMPRKGSGLGETWERLACLQSPEGYWECTEAVGYLLDVDLNFFAGVFLKEKGIASLGPKAHADILRLVSTLLILQLVRVKKLVKGELLQSLFRLREPPQHSCPEWAALKRAVDWVCWADRQYPCVCSRLEFGRDWESSTRQLLGFDRPHPLSPLTPLLERNRLILAC</sequence>
<evidence type="ECO:0000259" key="2">
    <source>
        <dbReference type="Pfam" id="PF26156"/>
    </source>
</evidence>
<dbReference type="KEGG" id="char:105909361"/>
<proteinExistence type="predicted"/>
<dbReference type="PANTHER" id="PTHR46530">
    <property type="entry name" value="PROTEIN MONO-ADP-RIBOSYLTRANSFERASE PARP4"/>
    <property type="match status" value="1"/>
</dbReference>
<dbReference type="OrthoDB" id="5990634at2759"/>
<reference evidence="4" key="1">
    <citation type="submission" date="2025-08" db="UniProtKB">
        <authorList>
            <consortium name="RefSeq"/>
        </authorList>
    </citation>
    <scope>IDENTIFICATION</scope>
</reference>
<dbReference type="Pfam" id="PF26156">
    <property type="entry name" value="PARP4_MVP-ID"/>
    <property type="match status" value="1"/>
</dbReference>
<feature type="region of interest" description="Disordered" evidence="1">
    <location>
        <begin position="1"/>
        <end position="37"/>
    </location>
</feature>
<organism evidence="3 4">
    <name type="scientific">Clupea harengus</name>
    <name type="common">Atlantic herring</name>
    <dbReference type="NCBI Taxonomy" id="7950"/>
    <lineage>
        <taxon>Eukaryota</taxon>
        <taxon>Metazoa</taxon>
        <taxon>Chordata</taxon>
        <taxon>Craniata</taxon>
        <taxon>Vertebrata</taxon>
        <taxon>Euteleostomi</taxon>
        <taxon>Actinopterygii</taxon>
        <taxon>Neopterygii</taxon>
        <taxon>Teleostei</taxon>
        <taxon>Clupei</taxon>
        <taxon>Clupeiformes</taxon>
        <taxon>Clupeoidei</taxon>
        <taxon>Clupeidae</taxon>
        <taxon>Clupea</taxon>
    </lineage>
</organism>
<dbReference type="GeneID" id="105909361"/>
<evidence type="ECO:0000313" key="3">
    <source>
        <dbReference type="Proteomes" id="UP000515152"/>
    </source>
</evidence>
<name>A0A8M1KPG4_CLUHA</name>
<dbReference type="GO" id="GO:0005737">
    <property type="term" value="C:cytoplasm"/>
    <property type="evidence" value="ECO:0007669"/>
    <property type="project" value="TreeGrafter"/>
</dbReference>
<dbReference type="RefSeq" id="XP_042565772.1">
    <property type="nucleotide sequence ID" value="XM_042709838.1"/>
</dbReference>
<feature type="domain" description="PARP4 MVP-ID C-terminal" evidence="2">
    <location>
        <begin position="502"/>
        <end position="644"/>
    </location>
</feature>
<dbReference type="GO" id="GO:0003950">
    <property type="term" value="F:NAD+ poly-ADP-ribosyltransferase activity"/>
    <property type="evidence" value="ECO:0007669"/>
    <property type="project" value="InterPro"/>
</dbReference>